<comment type="caution">
    <text evidence="1">The sequence shown here is derived from an EMBL/GenBank/DDBJ whole genome shotgun (WGS) entry which is preliminary data.</text>
</comment>
<accession>A0A1E3VII5</accession>
<protein>
    <recommendedName>
        <fullName evidence="3">Cytochrome c domain-containing protein</fullName>
    </recommendedName>
</protein>
<dbReference type="RefSeq" id="WP_069625215.1">
    <property type="nucleotide sequence ID" value="NZ_LPWD01000470.1"/>
</dbReference>
<dbReference type="SUPFAM" id="SSF46626">
    <property type="entry name" value="Cytochrome c"/>
    <property type="match status" value="1"/>
</dbReference>
<gene>
    <name evidence="1" type="ORF">AUC71_05275</name>
</gene>
<dbReference type="GO" id="GO:0009055">
    <property type="term" value="F:electron transfer activity"/>
    <property type="evidence" value="ECO:0007669"/>
    <property type="project" value="InterPro"/>
</dbReference>
<evidence type="ECO:0008006" key="3">
    <source>
        <dbReference type="Google" id="ProtNLM"/>
    </source>
</evidence>
<dbReference type="InterPro" id="IPR036909">
    <property type="entry name" value="Cyt_c-like_dom_sf"/>
</dbReference>
<evidence type="ECO:0000313" key="1">
    <source>
        <dbReference type="EMBL" id="ODR93393.1"/>
    </source>
</evidence>
<dbReference type="GO" id="GO:0020037">
    <property type="term" value="F:heme binding"/>
    <property type="evidence" value="ECO:0007669"/>
    <property type="project" value="InterPro"/>
</dbReference>
<dbReference type="EMBL" id="LPWD01000470">
    <property type="protein sequence ID" value="ODR93393.1"/>
    <property type="molecule type" value="Genomic_DNA"/>
</dbReference>
<name>A0A1E3VII5_9HYPH</name>
<keyword evidence="2" id="KW-1185">Reference proteome</keyword>
<proteinExistence type="predicted"/>
<organism evidence="1 2">
    <name type="scientific">Methyloceanibacter marginalis</name>
    <dbReference type="NCBI Taxonomy" id="1774971"/>
    <lineage>
        <taxon>Bacteria</taxon>
        <taxon>Pseudomonadati</taxon>
        <taxon>Pseudomonadota</taxon>
        <taxon>Alphaproteobacteria</taxon>
        <taxon>Hyphomicrobiales</taxon>
        <taxon>Hyphomicrobiaceae</taxon>
        <taxon>Methyloceanibacter</taxon>
    </lineage>
</organism>
<reference evidence="1 2" key="1">
    <citation type="journal article" date="2016" name="Environ. Microbiol.">
        <title>New Methyloceanibacter diversity from North Sea sediments includes methanotroph containing solely the soluble methane monooxygenase.</title>
        <authorList>
            <person name="Vekeman B."/>
            <person name="Kerckhof F.M."/>
            <person name="Cremers G."/>
            <person name="de Vos P."/>
            <person name="Vandamme P."/>
            <person name="Boon N."/>
            <person name="Op den Camp H.J."/>
            <person name="Heylen K."/>
        </authorList>
    </citation>
    <scope>NUCLEOTIDE SEQUENCE [LARGE SCALE GENOMIC DNA]</scope>
    <source>
        <strain evidence="1 2">R-67177</strain>
    </source>
</reference>
<dbReference type="Proteomes" id="UP000095042">
    <property type="component" value="Unassembled WGS sequence"/>
</dbReference>
<dbReference type="AlphaFoldDB" id="A0A1E3VII5"/>
<sequence>MGRGIMPAFKDRLSDEEIAAVATYIRTSWGNDFGPVSSTRVAEIRKSMTETDGGGGSPPQ</sequence>
<evidence type="ECO:0000313" key="2">
    <source>
        <dbReference type="Proteomes" id="UP000095042"/>
    </source>
</evidence>
<dbReference type="Gene3D" id="1.10.760.10">
    <property type="entry name" value="Cytochrome c-like domain"/>
    <property type="match status" value="1"/>
</dbReference>